<reference evidence="1 2" key="1">
    <citation type="submission" date="2020-02" db="EMBL/GenBank/DDBJ databases">
        <title>Genome sequence of strain AETb3-4.</title>
        <authorList>
            <person name="Gao J."/>
            <person name="Zhang X."/>
        </authorList>
    </citation>
    <scope>NUCLEOTIDE SEQUENCE [LARGE SCALE GENOMIC DNA]</scope>
    <source>
        <strain evidence="1 2">AETb3-4</strain>
    </source>
</reference>
<dbReference type="RefSeq" id="WP_176634031.1">
    <property type="nucleotide sequence ID" value="NZ_JAAMFM010000004.1"/>
</dbReference>
<dbReference type="Pfam" id="PF13738">
    <property type="entry name" value="Pyr_redox_3"/>
    <property type="match status" value="1"/>
</dbReference>
<dbReference type="AlphaFoldDB" id="A0A7Y7IG83"/>
<dbReference type="SUPFAM" id="SSF51905">
    <property type="entry name" value="FAD/NAD(P)-binding domain"/>
    <property type="match status" value="2"/>
</dbReference>
<proteinExistence type="predicted"/>
<dbReference type="Gene3D" id="3.50.50.60">
    <property type="entry name" value="FAD/NAD(P)-binding domain"/>
    <property type="match status" value="3"/>
</dbReference>
<keyword evidence="2" id="KW-1185">Reference proteome</keyword>
<evidence type="ECO:0000313" key="1">
    <source>
        <dbReference type="EMBL" id="NVM94321.1"/>
    </source>
</evidence>
<organism evidence="1 2">
    <name type="scientific">Arthrobacter wenxiniae</name>
    <dbReference type="NCBI Taxonomy" id="2713570"/>
    <lineage>
        <taxon>Bacteria</taxon>
        <taxon>Bacillati</taxon>
        <taxon>Actinomycetota</taxon>
        <taxon>Actinomycetes</taxon>
        <taxon>Micrococcales</taxon>
        <taxon>Micrococcaceae</taxon>
        <taxon>Arthrobacter</taxon>
    </lineage>
</organism>
<evidence type="ECO:0000313" key="2">
    <source>
        <dbReference type="Proteomes" id="UP000543556"/>
    </source>
</evidence>
<comment type="caution">
    <text evidence="1">The sequence shown here is derived from an EMBL/GenBank/DDBJ whole genome shotgun (WGS) entry which is preliminary data.</text>
</comment>
<dbReference type="InterPro" id="IPR036188">
    <property type="entry name" value="FAD/NAD-bd_sf"/>
</dbReference>
<gene>
    <name evidence="1" type="ORF">G6034_05240</name>
</gene>
<dbReference type="PANTHER" id="PTHR42877:SF4">
    <property type="entry name" value="FAD_NAD(P)-BINDING DOMAIN-CONTAINING PROTEIN-RELATED"/>
    <property type="match status" value="1"/>
</dbReference>
<dbReference type="EMBL" id="JAAMFM010000004">
    <property type="protein sequence ID" value="NVM94321.1"/>
    <property type="molecule type" value="Genomic_DNA"/>
</dbReference>
<name>A0A7Y7IG83_9MICC</name>
<dbReference type="PANTHER" id="PTHR42877">
    <property type="entry name" value="L-ORNITHINE N(5)-MONOOXYGENASE-RELATED"/>
    <property type="match status" value="1"/>
</dbReference>
<accession>A0A7Y7IG83</accession>
<dbReference type="Proteomes" id="UP000543556">
    <property type="component" value="Unassembled WGS sequence"/>
</dbReference>
<sequence length="523" mass="58412">MPNALTIRRPHPIDLPVVEVEIVIVGAGFGGLGMGIQLLRQGITSFVILERADDVGGTWRDNVYPGVACDVPSHLYSYSFRPKLDWSHFYARGAEIHDYLRECVQEEGLRPHLRMRAEALEMNWDDSSLRWQVRTPQAIYRCEMLVVSAGRLSEPRIPDIQGLESFPGPIFHSSRWDEHAELAGKCIGVVGTGASAVQLVPHLAAVAEGLVLFQRSAPYVVPRSNRSYSEAEKRTFLRLPDSAARLRSRLFWKAEAGFAARAESPEHIGRLRAQAVEHLERQIADPVLRAQLAPDYSIGCKRVLLSDDFYPSLSSPGVVLEPSPLERINGRTAIAANGAEHDIDVLVLATGFQATTPPFAERIMGSAGLRLSERWKNGMVSYASTSVSGFPNMFIINGPNASLGHNSAIFMIEVQVRYILKAIEYLHSTPYRMLDVDRDAEVKYVLELDHVGAATVWTQGGCDSWYIDPGSRRLTLIWPDFAYEFQNRLSQFTPADYRFRSFGDADNSAHHDGPLHIYRTEVQ</sequence>
<dbReference type="InterPro" id="IPR051209">
    <property type="entry name" value="FAD-bind_Monooxygenase_sf"/>
</dbReference>
<protein>
    <submittedName>
        <fullName evidence="1">NAD(P)/FAD-dependent oxidoreductase</fullName>
    </submittedName>
</protein>